<reference evidence="3" key="1">
    <citation type="journal article" date="2019" name="Int. J. Syst. Evol. Microbiol.">
        <title>The Global Catalogue of Microorganisms (GCM) 10K type strain sequencing project: providing services to taxonomists for standard genome sequencing and annotation.</title>
        <authorList>
            <consortium name="The Broad Institute Genomics Platform"/>
            <consortium name="The Broad Institute Genome Sequencing Center for Infectious Disease"/>
            <person name="Wu L."/>
            <person name="Ma J."/>
        </authorList>
    </citation>
    <scope>NUCLEOTIDE SEQUENCE [LARGE SCALE GENOMIC DNA]</scope>
    <source>
        <strain evidence="3">KCTC 22558</strain>
    </source>
</reference>
<evidence type="ECO:0000256" key="1">
    <source>
        <dbReference type="SAM" id="MobiDB-lite"/>
    </source>
</evidence>
<evidence type="ECO:0008006" key="4">
    <source>
        <dbReference type="Google" id="ProtNLM"/>
    </source>
</evidence>
<organism evidence="2 3">
    <name type="scientific">Cognatilysobacter xinjiangensis</name>
    <dbReference type="NCBI Taxonomy" id="546892"/>
    <lineage>
        <taxon>Bacteria</taxon>
        <taxon>Pseudomonadati</taxon>
        <taxon>Pseudomonadota</taxon>
        <taxon>Gammaproteobacteria</taxon>
        <taxon>Lysobacterales</taxon>
        <taxon>Lysobacteraceae</taxon>
        <taxon>Cognatilysobacter</taxon>
    </lineage>
</organism>
<dbReference type="Proteomes" id="UP000643403">
    <property type="component" value="Unassembled WGS sequence"/>
</dbReference>
<accession>A0ABQ3BZ97</accession>
<protein>
    <recommendedName>
        <fullName evidence="4">Stress-induced acidophilic repeat motif-containing protein</fullName>
    </recommendedName>
</protein>
<evidence type="ECO:0000313" key="3">
    <source>
        <dbReference type="Proteomes" id="UP000643403"/>
    </source>
</evidence>
<name>A0ABQ3BZ97_9GAMM</name>
<dbReference type="EMBL" id="BMXY01000001">
    <property type="protein sequence ID" value="GGZ60122.1"/>
    <property type="molecule type" value="Genomic_DNA"/>
</dbReference>
<evidence type="ECO:0000313" key="2">
    <source>
        <dbReference type="EMBL" id="GGZ60122.1"/>
    </source>
</evidence>
<feature type="compositionally biased region" description="Basic and acidic residues" evidence="1">
    <location>
        <begin position="29"/>
        <end position="46"/>
    </location>
</feature>
<gene>
    <name evidence="2" type="ORF">GCM10008101_12450</name>
</gene>
<sequence>MTRDSKQEDGGYGSSNLVGSDQGGTRAAIESRDAVRDARDHAHRNEAGAARSDLGRLAGGGTASDVHGASADAPAGTHSRAGSTVGTRASAGRNDSDRDSRDGGNSLQD</sequence>
<dbReference type="RefSeq" id="WP_189447866.1">
    <property type="nucleotide sequence ID" value="NZ_BMXY01000001.1"/>
</dbReference>
<keyword evidence="3" id="KW-1185">Reference proteome</keyword>
<comment type="caution">
    <text evidence="2">The sequence shown here is derived from an EMBL/GenBank/DDBJ whole genome shotgun (WGS) entry which is preliminary data.</text>
</comment>
<proteinExistence type="predicted"/>
<feature type="region of interest" description="Disordered" evidence="1">
    <location>
        <begin position="1"/>
        <end position="109"/>
    </location>
</feature>